<evidence type="ECO:0000256" key="5">
    <source>
        <dbReference type="SAM" id="MobiDB-lite"/>
    </source>
</evidence>
<comment type="caution">
    <text evidence="8">The sequence shown here is derived from an EMBL/GenBank/DDBJ whole genome shotgun (WGS) entry which is preliminary data.</text>
</comment>
<organism evidence="8 9">
    <name type="scientific">Chlamydomonas eustigma</name>
    <dbReference type="NCBI Taxonomy" id="1157962"/>
    <lineage>
        <taxon>Eukaryota</taxon>
        <taxon>Viridiplantae</taxon>
        <taxon>Chlorophyta</taxon>
        <taxon>core chlorophytes</taxon>
        <taxon>Chlorophyceae</taxon>
        <taxon>CS clade</taxon>
        <taxon>Chlamydomonadales</taxon>
        <taxon>Chlamydomonadaceae</taxon>
        <taxon>Chlamydomonas</taxon>
    </lineage>
</organism>
<dbReference type="STRING" id="1157962.A0A250WWV0"/>
<name>A0A250WWV0_9CHLO</name>
<comment type="subunit">
    <text evidence="4">Component of the 19S regulatory particle (RP/PA700) base subcomplex of the 26S proteasome. The 26S proteasome is composed of a core protease (CP), known as the 20S proteasome, capped at one or both ends by the 19S regulatory particle (RP/PA700). The RP/PA700 complex is composed of at least 17 different subunits in two subcomplexes, the base and the lid, which form the portions proximal and distal to the 20S proteolytic core, respectively.</text>
</comment>
<keyword evidence="3 4" id="KW-0647">Proteasome</keyword>
<evidence type="ECO:0000256" key="1">
    <source>
        <dbReference type="ARBA" id="ARBA00005460"/>
    </source>
</evidence>
<gene>
    <name evidence="8" type="ORF">CEUSTIGMA_g2536.t1</name>
</gene>
<dbReference type="GO" id="GO:0042176">
    <property type="term" value="P:regulation of protein catabolic process"/>
    <property type="evidence" value="ECO:0007669"/>
    <property type="project" value="InterPro"/>
</dbReference>
<dbReference type="Pfam" id="PF18051">
    <property type="entry name" value="RPN1_C"/>
    <property type="match status" value="1"/>
</dbReference>
<proteinExistence type="inferred from homology"/>
<feature type="domain" description="26S proteasome non-ATPase regulatory subunit RPN1 C-terminal" evidence="7">
    <location>
        <begin position="845"/>
        <end position="898"/>
    </location>
</feature>
<feature type="region of interest" description="Disordered" evidence="5">
    <location>
        <begin position="1"/>
        <end position="37"/>
    </location>
</feature>
<feature type="compositionally biased region" description="Basic and acidic residues" evidence="5">
    <location>
        <begin position="1"/>
        <end position="32"/>
    </location>
</feature>
<dbReference type="Pfam" id="PF01851">
    <property type="entry name" value="PC_rep"/>
    <property type="match status" value="2"/>
</dbReference>
<dbReference type="OrthoDB" id="10252509at2759"/>
<evidence type="ECO:0000256" key="4">
    <source>
        <dbReference type="PIRNR" id="PIRNR015965"/>
    </source>
</evidence>
<dbReference type="InterPro" id="IPR002015">
    <property type="entry name" value="Proteasome/cyclosome_rpt"/>
</dbReference>
<evidence type="ECO:0000259" key="7">
    <source>
        <dbReference type="Pfam" id="PF18051"/>
    </source>
</evidence>
<reference evidence="8 9" key="1">
    <citation type="submission" date="2017-08" db="EMBL/GenBank/DDBJ databases">
        <title>Acidophilic green algal genome provides insights into adaptation to an acidic environment.</title>
        <authorList>
            <person name="Hirooka S."/>
            <person name="Hirose Y."/>
            <person name="Kanesaki Y."/>
            <person name="Higuchi S."/>
            <person name="Fujiwara T."/>
            <person name="Onuma R."/>
            <person name="Era A."/>
            <person name="Ohbayashi R."/>
            <person name="Uzuka A."/>
            <person name="Nozaki H."/>
            <person name="Yoshikawa H."/>
            <person name="Miyagishima S.Y."/>
        </authorList>
    </citation>
    <scope>NUCLEOTIDE SEQUENCE [LARGE SCALE GENOMIC DNA]</scope>
    <source>
        <strain evidence="8 9">NIES-2499</strain>
    </source>
</reference>
<dbReference type="FunFam" id="1.25.10.10:FF:000026">
    <property type="entry name" value="26S proteasome non-ATPase regulatory subunit 2"/>
    <property type="match status" value="1"/>
</dbReference>
<keyword evidence="2" id="KW-0677">Repeat</keyword>
<dbReference type="PIRSF" id="PIRSF015965">
    <property type="entry name" value="26S_Psome_Rpn1"/>
    <property type="match status" value="1"/>
</dbReference>
<dbReference type="InterPro" id="IPR040892">
    <property type="entry name" value="RPN1_N"/>
</dbReference>
<dbReference type="GO" id="GO:0043161">
    <property type="term" value="P:proteasome-mediated ubiquitin-dependent protein catabolic process"/>
    <property type="evidence" value="ECO:0007669"/>
    <property type="project" value="TreeGrafter"/>
</dbReference>
<feature type="domain" description="RPN1 N-terminal" evidence="6">
    <location>
        <begin position="44"/>
        <end position="349"/>
    </location>
</feature>
<comment type="similarity">
    <text evidence="1 4">Belongs to the proteasome subunit S2 family.</text>
</comment>
<dbReference type="GO" id="GO:0005634">
    <property type="term" value="C:nucleus"/>
    <property type="evidence" value="ECO:0007669"/>
    <property type="project" value="TreeGrafter"/>
</dbReference>
<dbReference type="PANTHER" id="PTHR10943">
    <property type="entry name" value="26S PROTEASOME NON-ATPASE REGULATORY SUBUNIT"/>
    <property type="match status" value="1"/>
</dbReference>
<dbReference type="GO" id="GO:0030234">
    <property type="term" value="F:enzyme regulator activity"/>
    <property type="evidence" value="ECO:0007669"/>
    <property type="project" value="UniProtKB-UniRule"/>
</dbReference>
<evidence type="ECO:0000256" key="2">
    <source>
        <dbReference type="ARBA" id="ARBA00022737"/>
    </source>
</evidence>
<dbReference type="Pfam" id="PF17781">
    <property type="entry name" value="RPN1_RPN2_N"/>
    <property type="match status" value="1"/>
</dbReference>
<dbReference type="InterPro" id="IPR016024">
    <property type="entry name" value="ARM-type_fold"/>
</dbReference>
<dbReference type="GO" id="GO:0008540">
    <property type="term" value="C:proteasome regulatory particle, base subcomplex"/>
    <property type="evidence" value="ECO:0007669"/>
    <property type="project" value="UniProtKB-UniRule"/>
</dbReference>
<dbReference type="Proteomes" id="UP000232323">
    <property type="component" value="Unassembled WGS sequence"/>
</dbReference>
<dbReference type="InterPro" id="IPR016643">
    <property type="entry name" value="26S_Psome_Rpn1"/>
</dbReference>
<protein>
    <recommendedName>
        <fullName evidence="4">26S proteasome non-ATPase regulatory subunit 2 homolog</fullName>
    </recommendedName>
</protein>
<comment type="function">
    <text evidence="4">Acts as a regulatory subunit of the 26 proteasome which is involved in the ATP-dependent degradation of ubiquitinated proteins.</text>
</comment>
<accession>A0A250WWV0</accession>
<keyword evidence="9" id="KW-1185">Reference proteome</keyword>
<dbReference type="PANTHER" id="PTHR10943:SF1">
    <property type="entry name" value="26S PROTEASOME NON-ATPASE REGULATORY SUBUNIT 2"/>
    <property type="match status" value="1"/>
</dbReference>
<dbReference type="Gene3D" id="1.25.10.10">
    <property type="entry name" value="Leucine-rich Repeat Variant"/>
    <property type="match status" value="1"/>
</dbReference>
<evidence type="ECO:0000313" key="9">
    <source>
        <dbReference type="Proteomes" id="UP000232323"/>
    </source>
</evidence>
<dbReference type="InterPro" id="IPR041433">
    <property type="entry name" value="RPN1_C"/>
</dbReference>
<dbReference type="AlphaFoldDB" id="A0A250WWV0"/>
<dbReference type="EMBL" id="BEGY01000010">
    <property type="protein sequence ID" value="GAX75092.1"/>
    <property type="molecule type" value="Genomic_DNA"/>
</dbReference>
<evidence type="ECO:0000256" key="3">
    <source>
        <dbReference type="ARBA" id="ARBA00022942"/>
    </source>
</evidence>
<dbReference type="InterPro" id="IPR011989">
    <property type="entry name" value="ARM-like"/>
</dbReference>
<evidence type="ECO:0000259" key="6">
    <source>
        <dbReference type="Pfam" id="PF17781"/>
    </source>
</evidence>
<dbReference type="GO" id="GO:0034515">
    <property type="term" value="C:proteasome storage granule"/>
    <property type="evidence" value="ECO:0007669"/>
    <property type="project" value="TreeGrafter"/>
</dbReference>
<sequence>MGADKDSDKMDVDKKDTKNKEIKKKDEDKEAELSEEDTELKKNLDLMVERLNDPDTGVQRLALQSMIGEIRASTASMTSVPKPLKFLNPNLDALGEKCEQMLPGENRSMLADVVSLLATTVAPVEGQRKALKYRLMGGQEKIGEWGHEYLRHLAGEICEEFKERQEKDLDAKDLLHLVEQIVPYHMTHNAEPEAVDLLLEVERLDDLVQHVEDKNYSRTCLYLVSCCSYLPEPDDQKVLEVAHQIYSKMNKWHDAMRVALRLNRREVVESTFSSCIDPMEKKQLGYLLARHGFALKLDEGAAAIEDEDLREQLRLVISNSKLSEHFLALARDLDVMEPKQPEDVYKLHLVEGRAPTGSAVDSARQNLASTFVNAFVNAGFGQDKLVTVASEASTSDGSGSGSGSTHWIFKNKEHGKISATASVGMITMWDVEGGLPQIDKYLYSTDNFVVAGALIAIGILNACVQNENDPAFALISDYVSNPDSNIRIGAVLGLGLAYAGTNREEVEELLLPLVTDTDINMEISGFAALALGLVFTSTCKEDIVMAILQALMCRSEADLQSPFAKYLCLALGLLFLGKQDVVEATLEVSKTLNEHISQFCQVILESLAYAGTGDVLKVQQLLALCGEHIEAEEGAAWKSMHQGPAVIGMALVAMAEPLGSQMAARSLEHMLQYSDPSVRRAVPLALAVLNISSPDMTAMDALGRLSHDTDTEVAQNAILALGLVGAGTNNARLAGMLRNLSSYYYKDPVLLYLVKMSQGLVHMGKGLMTLSPYHTDRQLLSGVGLAGILTVVFSCLDMKATLTGKHHYLLYSLATAMKPRMLMTLDEEGKLLPVSARVGQAVDVVAQAGRPKTITGFQTHTTPVLMSVGERAELATDKYIALSPVLEGQVILKPNPDYMEESS</sequence>
<dbReference type="SUPFAM" id="SSF48371">
    <property type="entry name" value="ARM repeat"/>
    <property type="match status" value="1"/>
</dbReference>
<evidence type="ECO:0000313" key="8">
    <source>
        <dbReference type="EMBL" id="GAX75092.1"/>
    </source>
</evidence>